<dbReference type="EMBL" id="GBXM01104127">
    <property type="protein sequence ID" value="JAH04450.1"/>
    <property type="molecule type" value="Transcribed_RNA"/>
</dbReference>
<evidence type="ECO:0000313" key="2">
    <source>
        <dbReference type="EMBL" id="JAH04450.1"/>
    </source>
</evidence>
<sequence length="22" mass="2395">MRQVGSFQDLPMGTGKSNLIQS</sequence>
<accession>A0A0E9PK50</accession>
<organism evidence="2">
    <name type="scientific">Anguilla anguilla</name>
    <name type="common">European freshwater eel</name>
    <name type="synonym">Muraena anguilla</name>
    <dbReference type="NCBI Taxonomy" id="7936"/>
    <lineage>
        <taxon>Eukaryota</taxon>
        <taxon>Metazoa</taxon>
        <taxon>Chordata</taxon>
        <taxon>Craniata</taxon>
        <taxon>Vertebrata</taxon>
        <taxon>Euteleostomi</taxon>
        <taxon>Actinopterygii</taxon>
        <taxon>Neopterygii</taxon>
        <taxon>Teleostei</taxon>
        <taxon>Anguilliformes</taxon>
        <taxon>Anguillidae</taxon>
        <taxon>Anguilla</taxon>
    </lineage>
</organism>
<feature type="region of interest" description="Disordered" evidence="1">
    <location>
        <begin position="1"/>
        <end position="22"/>
    </location>
</feature>
<name>A0A0E9PK50_ANGAN</name>
<reference evidence="2" key="2">
    <citation type="journal article" date="2015" name="Fish Shellfish Immunol.">
        <title>Early steps in the European eel (Anguilla anguilla)-Vibrio vulnificus interaction in the gills: Role of the RtxA13 toxin.</title>
        <authorList>
            <person name="Callol A."/>
            <person name="Pajuelo D."/>
            <person name="Ebbesson L."/>
            <person name="Teles M."/>
            <person name="MacKenzie S."/>
            <person name="Amaro C."/>
        </authorList>
    </citation>
    <scope>NUCLEOTIDE SEQUENCE</scope>
</reference>
<dbReference type="AlphaFoldDB" id="A0A0E9PK50"/>
<reference evidence="2" key="1">
    <citation type="submission" date="2014-11" db="EMBL/GenBank/DDBJ databases">
        <authorList>
            <person name="Amaro Gonzalez C."/>
        </authorList>
    </citation>
    <scope>NUCLEOTIDE SEQUENCE</scope>
</reference>
<proteinExistence type="predicted"/>
<protein>
    <submittedName>
        <fullName evidence="2">Uncharacterized protein</fullName>
    </submittedName>
</protein>
<evidence type="ECO:0000256" key="1">
    <source>
        <dbReference type="SAM" id="MobiDB-lite"/>
    </source>
</evidence>